<dbReference type="EMBL" id="NBNE01004688">
    <property type="protein sequence ID" value="OWZ04951.1"/>
    <property type="molecule type" value="Genomic_DNA"/>
</dbReference>
<gene>
    <name evidence="1" type="ORF">PHMEG_00023053</name>
</gene>
<organism evidence="1 2">
    <name type="scientific">Phytophthora megakarya</name>
    <dbReference type="NCBI Taxonomy" id="4795"/>
    <lineage>
        <taxon>Eukaryota</taxon>
        <taxon>Sar</taxon>
        <taxon>Stramenopiles</taxon>
        <taxon>Oomycota</taxon>
        <taxon>Peronosporomycetes</taxon>
        <taxon>Peronosporales</taxon>
        <taxon>Peronosporaceae</taxon>
        <taxon>Phytophthora</taxon>
    </lineage>
</organism>
<dbReference type="OrthoDB" id="121393at2759"/>
<evidence type="ECO:0000313" key="2">
    <source>
        <dbReference type="Proteomes" id="UP000198211"/>
    </source>
</evidence>
<evidence type="ECO:0000313" key="1">
    <source>
        <dbReference type="EMBL" id="OWZ04951.1"/>
    </source>
</evidence>
<evidence type="ECO:0008006" key="3">
    <source>
        <dbReference type="Google" id="ProtNLM"/>
    </source>
</evidence>
<comment type="caution">
    <text evidence="1">The sequence shown here is derived from an EMBL/GenBank/DDBJ whole genome shotgun (WGS) entry which is preliminary data.</text>
</comment>
<feature type="non-terminal residue" evidence="1">
    <location>
        <position position="1"/>
    </location>
</feature>
<dbReference type="AlphaFoldDB" id="A0A225VH90"/>
<accession>A0A225VH90</accession>
<protein>
    <recommendedName>
        <fullName evidence="3">Retrotransposon gag domain-containing protein</fullName>
    </recommendedName>
</protein>
<name>A0A225VH90_9STRA</name>
<reference evidence="2" key="1">
    <citation type="submission" date="2017-03" db="EMBL/GenBank/DDBJ databases">
        <title>Phytopthora megakarya and P. palmivora, two closely related causual agents of cacao black pod achieved similar genome size and gene model numbers by different mechanisms.</title>
        <authorList>
            <person name="Ali S."/>
            <person name="Shao J."/>
            <person name="Larry D.J."/>
            <person name="Kronmiller B."/>
            <person name="Shen D."/>
            <person name="Strem M.D."/>
            <person name="Melnick R.L."/>
            <person name="Guiltinan M.J."/>
            <person name="Tyler B.M."/>
            <person name="Meinhardt L.W."/>
            <person name="Bailey B.A."/>
        </authorList>
    </citation>
    <scope>NUCLEOTIDE SEQUENCE [LARGE SCALE GENOMIC DNA]</scope>
    <source>
        <strain evidence="2">zdho120</strain>
    </source>
</reference>
<keyword evidence="2" id="KW-1185">Reference proteome</keyword>
<proteinExistence type="predicted"/>
<dbReference type="Proteomes" id="UP000198211">
    <property type="component" value="Unassembled WGS sequence"/>
</dbReference>
<sequence>FSTPDHEYILRERLCLMNQKVSLHDYIAELQNLLIQCTQQLSPLVIRFYFEEGLGPVITSHLRERHLKKLDGSIDLALRFDHACRGCPCQD</sequence>